<dbReference type="VEuPathDB" id="FungiDB:FUN_014102"/>
<evidence type="ECO:0000313" key="3">
    <source>
        <dbReference type="Proteomes" id="UP000234323"/>
    </source>
</evidence>
<feature type="domain" description="Protein kinase" evidence="1">
    <location>
        <begin position="24"/>
        <end position="285"/>
    </location>
</feature>
<dbReference type="EMBL" id="LLXI01001602">
    <property type="protein sequence ID" value="PKY54404.1"/>
    <property type="molecule type" value="Genomic_DNA"/>
</dbReference>
<dbReference type="PANTHER" id="PTHR44329">
    <property type="entry name" value="SERINE/THREONINE-PROTEIN KINASE TNNI3K-RELATED"/>
    <property type="match status" value="1"/>
</dbReference>
<accession>A0A2I1H6E8</accession>
<dbReference type="GO" id="GO:0005524">
    <property type="term" value="F:ATP binding"/>
    <property type="evidence" value="ECO:0007669"/>
    <property type="project" value="InterPro"/>
</dbReference>
<sequence>MEKIFLKEWIDERINCRDINYFDYEEFSNLETLYRTSVKRANWENRKITVVLKVLNNSIITDNDLNEFINKLKTLRMIYFHPNINRFFGIAKDSNGNYFSVLEYANKGSLRSYLKNKFNELQWNDKVRMALDISHGLMCLHSKRIVHSDLHAYNILVHNGRLAIAGFGSFEQATKAKSEFKNMVYVEPQCLRNSIYKRDMRSDVYSLGVLLWELTSGRPPFSNYSHDLAQIKNQLLNGLREDQIENYKEMPDLSSRTAKIVAEIFGSSLNKQQIIKRFKLNHGLILTRDNIRPSKQAIIAENGELKIDLYEGQPLVYTYINSEDNNDKPLDICIIFPVAEMIYNGNLLDLLDSYSNCMDVDEVLHELYGHFTARKFLVGSRLFIKDFNLAAITQIDILKFYLYYVYHLSKCSTEIQFDVLFTLNLLPKIVTSDGEELDTHEKLTRWMNNLHQKKMIDIISYDNLTTLQHNTSSISDLEDFNEKQPGIIDFKEKLNLKEWVGGAMHNNLVSWIKDFQLFQGLLVNKNYKIVNSRKIACNFIKIPEINLIDKFYLDVIKPITKLEQRLISHDIFSIKDLSSFPFIRSKSSNVKDYEGYNYILVKYKKYEILLNTDYVKPTKEFEQVIEEALNSMRPLKALQDIFNEYGHLFPQRIVLGKCLKNVVPNPSSSNAFGVATNDVNEILNLLNNLNISSLLTQKGKIIEKKDLHNWIQNTDNHLEIIEFDNNIPLYKILKVEQREKIDDILRNNSSIIMTGITDLKDLNNNNVEHYKRINLNTSLKSDDYEVFGSIISENNSKLEEFYVNFALFDFNGFYAIIKKSKETNIDVANCNVFWMIIGKPSKLSVFSPKNRRNIIVKY</sequence>
<organism evidence="2 3">
    <name type="scientific">Rhizophagus irregularis</name>
    <dbReference type="NCBI Taxonomy" id="588596"/>
    <lineage>
        <taxon>Eukaryota</taxon>
        <taxon>Fungi</taxon>
        <taxon>Fungi incertae sedis</taxon>
        <taxon>Mucoromycota</taxon>
        <taxon>Glomeromycotina</taxon>
        <taxon>Glomeromycetes</taxon>
        <taxon>Glomerales</taxon>
        <taxon>Glomeraceae</taxon>
        <taxon>Rhizophagus</taxon>
    </lineage>
</organism>
<dbReference type="Proteomes" id="UP000234323">
    <property type="component" value="Unassembled WGS sequence"/>
</dbReference>
<dbReference type="VEuPathDB" id="FungiDB:RhiirA1_464423"/>
<dbReference type="Pfam" id="PF07714">
    <property type="entry name" value="PK_Tyr_Ser-Thr"/>
    <property type="match status" value="1"/>
</dbReference>
<keyword evidence="2" id="KW-0808">Transferase</keyword>
<dbReference type="VEuPathDB" id="FungiDB:RhiirFUN_016983"/>
<keyword evidence="3" id="KW-1185">Reference proteome</keyword>
<keyword evidence="2" id="KW-0418">Kinase</keyword>
<dbReference type="InterPro" id="IPR000719">
    <property type="entry name" value="Prot_kinase_dom"/>
</dbReference>
<name>A0A2I1H6E8_9GLOM</name>
<dbReference type="VEuPathDB" id="FungiDB:RhiirFUN_016904"/>
<dbReference type="SMART" id="SM00220">
    <property type="entry name" value="S_TKc"/>
    <property type="match status" value="1"/>
</dbReference>
<gene>
    <name evidence="2" type="ORF">RhiirA4_501456</name>
</gene>
<dbReference type="Gene3D" id="1.10.510.10">
    <property type="entry name" value="Transferase(Phosphotransferase) domain 1"/>
    <property type="match status" value="1"/>
</dbReference>
<dbReference type="SUPFAM" id="SSF56112">
    <property type="entry name" value="Protein kinase-like (PK-like)"/>
    <property type="match status" value="1"/>
</dbReference>
<dbReference type="VEuPathDB" id="FungiDB:RhiirA1_470052"/>
<reference evidence="2 3" key="1">
    <citation type="submission" date="2015-10" db="EMBL/GenBank/DDBJ databases">
        <title>Genome analyses suggest a sexual origin of heterokaryosis in a supposedly ancient asexual fungus.</title>
        <authorList>
            <person name="Ropars J."/>
            <person name="Sedzielewska K."/>
            <person name="Noel J."/>
            <person name="Charron P."/>
            <person name="Farinelli L."/>
            <person name="Marton T."/>
            <person name="Kruger M."/>
            <person name="Pelin A."/>
            <person name="Brachmann A."/>
            <person name="Corradi N."/>
        </authorList>
    </citation>
    <scope>NUCLEOTIDE SEQUENCE [LARGE SCALE GENOMIC DNA]</scope>
    <source>
        <strain evidence="2 3">A4</strain>
    </source>
</reference>
<dbReference type="PROSITE" id="PS50011">
    <property type="entry name" value="PROTEIN_KINASE_DOM"/>
    <property type="match status" value="1"/>
</dbReference>
<evidence type="ECO:0000259" key="1">
    <source>
        <dbReference type="PROSITE" id="PS50011"/>
    </source>
</evidence>
<protein>
    <submittedName>
        <fullName evidence="2">Kinase-like protein</fullName>
    </submittedName>
</protein>
<dbReference type="InterPro" id="IPR001245">
    <property type="entry name" value="Ser-Thr/Tyr_kinase_cat_dom"/>
</dbReference>
<proteinExistence type="predicted"/>
<dbReference type="InterPro" id="IPR051681">
    <property type="entry name" value="Ser/Thr_Kinases-Pseudokinases"/>
</dbReference>
<dbReference type="InterPro" id="IPR011009">
    <property type="entry name" value="Kinase-like_dom_sf"/>
</dbReference>
<evidence type="ECO:0000313" key="2">
    <source>
        <dbReference type="EMBL" id="PKY54404.1"/>
    </source>
</evidence>
<dbReference type="AlphaFoldDB" id="A0A2I1H6E8"/>
<dbReference type="GO" id="GO:0004674">
    <property type="term" value="F:protein serine/threonine kinase activity"/>
    <property type="evidence" value="ECO:0007669"/>
    <property type="project" value="TreeGrafter"/>
</dbReference>
<comment type="caution">
    <text evidence="2">The sequence shown here is derived from an EMBL/GenBank/DDBJ whole genome shotgun (WGS) entry which is preliminary data.</text>
</comment>